<organism evidence="2 3">
    <name type="scientific">Fusarium avenaceum</name>
    <dbReference type="NCBI Taxonomy" id="40199"/>
    <lineage>
        <taxon>Eukaryota</taxon>
        <taxon>Fungi</taxon>
        <taxon>Dikarya</taxon>
        <taxon>Ascomycota</taxon>
        <taxon>Pezizomycotina</taxon>
        <taxon>Sordariomycetes</taxon>
        <taxon>Hypocreomycetidae</taxon>
        <taxon>Hypocreales</taxon>
        <taxon>Nectriaceae</taxon>
        <taxon>Fusarium</taxon>
        <taxon>Fusarium tricinctum species complex</taxon>
    </lineage>
</organism>
<sequence length="209" mass="23109">MSPVNVSSSISPTTPCASNDLTGQAANVAPQGNSNATLEPSQNHEAGQLDGGKLLELAALREKDPTHILLRRCVYDGVLCLDLEANFLERDAMVLRQMVESGDHGLEEYHEKYMTRLGRYYQFGRQFSKILQFDEASGVLLNNVLSVAREKWGEGQGAHLNAENEDWAPLYGMEKLDQLILFALHHPFTGSLMVSPFFPISIFLADAEA</sequence>
<evidence type="ECO:0000313" key="2">
    <source>
        <dbReference type="EMBL" id="KAG5661690.1"/>
    </source>
</evidence>
<feature type="region of interest" description="Disordered" evidence="1">
    <location>
        <begin position="1"/>
        <end position="23"/>
    </location>
</feature>
<comment type="caution">
    <text evidence="2">The sequence shown here is derived from an EMBL/GenBank/DDBJ whole genome shotgun (WGS) entry which is preliminary data.</text>
</comment>
<name>A0A9P7H9X1_9HYPO</name>
<dbReference type="EMBL" id="JAGPUO010000007">
    <property type="protein sequence ID" value="KAG5661690.1"/>
    <property type="molecule type" value="Genomic_DNA"/>
</dbReference>
<proteinExistence type="predicted"/>
<keyword evidence="3" id="KW-1185">Reference proteome</keyword>
<accession>A0A9P7H9X1</accession>
<gene>
    <name evidence="2" type="ORF">KAF25_005812</name>
</gene>
<evidence type="ECO:0000313" key="3">
    <source>
        <dbReference type="Proteomes" id="UP000782241"/>
    </source>
</evidence>
<protein>
    <submittedName>
        <fullName evidence="2">Uncharacterized protein</fullName>
    </submittedName>
</protein>
<reference evidence="2" key="1">
    <citation type="submission" date="2021-04" db="EMBL/GenBank/DDBJ databases">
        <title>Draft genome of Fusarium avenaceum strain F156N33, isolated from an atmospheric sample in Virginia.</title>
        <authorList>
            <person name="Yang S."/>
            <person name="Vinatzer B.A."/>
            <person name="Coleman J."/>
        </authorList>
    </citation>
    <scope>NUCLEOTIDE SEQUENCE</scope>
    <source>
        <strain evidence="2">F156N33</strain>
    </source>
</reference>
<dbReference type="AlphaFoldDB" id="A0A9P7H9X1"/>
<dbReference type="Proteomes" id="UP000782241">
    <property type="component" value="Unassembled WGS sequence"/>
</dbReference>
<evidence type="ECO:0000256" key="1">
    <source>
        <dbReference type="SAM" id="MobiDB-lite"/>
    </source>
</evidence>